<protein>
    <submittedName>
        <fullName evidence="1">Uncharacterized protein</fullName>
    </submittedName>
</protein>
<dbReference type="OrthoDB" id="26295at10239"/>
<evidence type="ECO:0000313" key="2">
    <source>
        <dbReference type="Proteomes" id="UP000149121"/>
    </source>
</evidence>
<reference evidence="1 2" key="1">
    <citation type="journal article" date="2016" name="J. Virol.">
        <title>Concurrence of Iridovirus, Polyomavirus, and a Unique Member of a New Group of Fish Papillomaviruses in Lymphocystis Disease-Affected Gilthead Sea Bream.</title>
        <authorList>
            <person name="Lopez-Bueno A."/>
            <person name="Mavian C."/>
            <person name="Labella A.M."/>
            <person name="Castro D."/>
            <person name="Borrego J.J."/>
            <person name="Alcami A."/>
            <person name="Alejo A."/>
        </authorList>
    </citation>
    <scope>NUCLEOTIDE SEQUENCE [LARGE SCALE GENOMIC DNA]</scope>
    <source>
        <strain evidence="1">SA9</strain>
    </source>
</reference>
<organism evidence="1 2">
    <name type="scientific">Lymphocystis disease virus 3</name>
    <dbReference type="NCBI Taxonomy" id="2560566"/>
    <lineage>
        <taxon>Viruses</taxon>
        <taxon>Varidnaviria</taxon>
        <taxon>Bamfordvirae</taxon>
        <taxon>Nucleocytoviricota</taxon>
        <taxon>Megaviricetes</taxon>
        <taxon>Pimascovirales</taxon>
        <taxon>Pimascovirales incertae sedis</taxon>
        <taxon>Iridoviridae</taxon>
        <taxon>Alphairidovirinae</taxon>
        <taxon>Lymphocystivirus</taxon>
        <taxon>Lymphocystivirus sparus1</taxon>
    </lineage>
</organism>
<accession>A0A1B2RVV7</accession>
<gene>
    <name evidence="1" type="ORF">LCDVSa043L</name>
</gene>
<name>A0A1B2RVV7_9VIRU</name>
<proteinExistence type="predicted"/>
<evidence type="ECO:0000313" key="1">
    <source>
        <dbReference type="EMBL" id="AOC55127.1"/>
    </source>
</evidence>
<dbReference type="KEGG" id="vg:30902619"/>
<dbReference type="Proteomes" id="UP000149121">
    <property type="component" value="Segment"/>
</dbReference>
<keyword evidence="2" id="KW-1185">Reference proteome</keyword>
<sequence>MFRPHDKPISSLFYKRKSVTLDNKRSFAINKSTDDYMEMCFKPQYNKKTNVFILTPHIEIDAVKYVYPLQGGTLKLNVQYKPEINKNGLTDLKIVLDYQDSILKIDHNTF</sequence>
<dbReference type="EMBL" id="KX643370">
    <property type="protein sequence ID" value="AOC55127.1"/>
    <property type="molecule type" value="Genomic_DNA"/>
</dbReference>